<organism evidence="2 3">
    <name type="scientific">Dactylellina haptotyla (strain CBS 200.50)</name>
    <name type="common">Nematode-trapping fungus</name>
    <name type="synonym">Monacrosporium haptotylum</name>
    <dbReference type="NCBI Taxonomy" id="1284197"/>
    <lineage>
        <taxon>Eukaryota</taxon>
        <taxon>Fungi</taxon>
        <taxon>Dikarya</taxon>
        <taxon>Ascomycota</taxon>
        <taxon>Pezizomycotina</taxon>
        <taxon>Orbiliomycetes</taxon>
        <taxon>Orbiliales</taxon>
        <taxon>Orbiliaceae</taxon>
        <taxon>Dactylellina</taxon>
    </lineage>
</organism>
<comment type="caution">
    <text evidence="2">The sequence shown here is derived from an EMBL/GenBank/DDBJ whole genome shotgun (WGS) entry which is preliminary data.</text>
</comment>
<dbReference type="AlphaFoldDB" id="S8A1U3"/>
<feature type="domain" description="Dienelactone hydrolase" evidence="1">
    <location>
        <begin position="33"/>
        <end position="251"/>
    </location>
</feature>
<dbReference type="OrthoDB" id="2147163at2759"/>
<evidence type="ECO:0000313" key="2">
    <source>
        <dbReference type="EMBL" id="EPS36935.1"/>
    </source>
</evidence>
<keyword evidence="3" id="KW-1185">Reference proteome</keyword>
<reference evidence="2 3" key="1">
    <citation type="journal article" date="2013" name="PLoS Genet.">
        <title>Genomic mechanisms accounting for the adaptation to parasitism in nematode-trapping fungi.</title>
        <authorList>
            <person name="Meerupati T."/>
            <person name="Andersson K.M."/>
            <person name="Friman E."/>
            <person name="Kumar D."/>
            <person name="Tunlid A."/>
            <person name="Ahren D."/>
        </authorList>
    </citation>
    <scope>NUCLEOTIDE SEQUENCE [LARGE SCALE GENOMIC DNA]</scope>
    <source>
        <strain evidence="2 3">CBS 200.50</strain>
    </source>
</reference>
<proteinExistence type="predicted"/>
<accession>S8A1U3</accession>
<dbReference type="Gene3D" id="3.40.50.1820">
    <property type="entry name" value="alpha/beta hydrolase"/>
    <property type="match status" value="1"/>
</dbReference>
<name>S8A1U3_DACHA</name>
<evidence type="ECO:0000313" key="3">
    <source>
        <dbReference type="Proteomes" id="UP000015100"/>
    </source>
</evidence>
<dbReference type="GO" id="GO:0016787">
    <property type="term" value="F:hydrolase activity"/>
    <property type="evidence" value="ECO:0007669"/>
    <property type="project" value="InterPro"/>
</dbReference>
<dbReference type="InterPro" id="IPR002925">
    <property type="entry name" value="Dienelactn_hydro"/>
</dbReference>
<dbReference type="PANTHER" id="PTHR47668">
    <property type="entry name" value="DIENELACTONE HYDROLASE FAMILY PROTEIN (AFU_ORTHOLOGUE AFUA_6G01940)"/>
    <property type="match status" value="1"/>
</dbReference>
<reference evidence="3" key="2">
    <citation type="submission" date="2013-04" db="EMBL/GenBank/DDBJ databases">
        <title>Genomic mechanisms accounting for the adaptation to parasitism in nematode-trapping fungi.</title>
        <authorList>
            <person name="Ahren D.G."/>
        </authorList>
    </citation>
    <scope>NUCLEOTIDE SEQUENCE [LARGE SCALE GENOMIC DNA]</scope>
    <source>
        <strain evidence="3">CBS 200.50</strain>
    </source>
</reference>
<dbReference type="EMBL" id="AQGS01000814">
    <property type="protein sequence ID" value="EPS36935.1"/>
    <property type="molecule type" value="Genomic_DNA"/>
</dbReference>
<protein>
    <recommendedName>
        <fullName evidence="1">Dienelactone hydrolase domain-containing protein</fullName>
    </recommendedName>
</protein>
<dbReference type="Proteomes" id="UP000015100">
    <property type="component" value="Unassembled WGS sequence"/>
</dbReference>
<gene>
    <name evidence="2" type="ORF">H072_9518</name>
</gene>
<sequence>MDKVCEACKTIPPIVDQTQYEEKGHYEDINGINCYVAAPNPTPTSGVLFIYDIFGYYKQTLQGADIIAITDPGNVVIMPDFFFGKPYPLEKFPAKTEEDKAAFGSFFSNEAAFPKTTETALKVLAGLKEKYPDVKKWGVFGLCWGGKAATLLALNGDHFAASGQAHPAMLSTKDIESLTTPHICLPSKDEDSTTAKEVGDILNARKDGSSSAIYDQNFHGWMGARADLRDSFEKSSFEKGYTEVVEFFKKTLTQRVDNSKL</sequence>
<dbReference type="InterPro" id="IPR029058">
    <property type="entry name" value="AB_hydrolase_fold"/>
</dbReference>
<dbReference type="HOGENOM" id="CLU_054590_0_1_1"/>
<dbReference type="STRING" id="1284197.S8A1U3"/>
<dbReference type="Pfam" id="PF01738">
    <property type="entry name" value="DLH"/>
    <property type="match status" value="1"/>
</dbReference>
<dbReference type="SUPFAM" id="SSF53474">
    <property type="entry name" value="alpha/beta-Hydrolases"/>
    <property type="match status" value="1"/>
</dbReference>
<dbReference type="OMA" id="WGGKIAC"/>
<dbReference type="PANTHER" id="PTHR47668:SF1">
    <property type="entry name" value="DIENELACTONE HYDROLASE DOMAIN-CONTAINING PROTEIN-RELATED"/>
    <property type="match status" value="1"/>
</dbReference>
<evidence type="ECO:0000259" key="1">
    <source>
        <dbReference type="Pfam" id="PF01738"/>
    </source>
</evidence>
<dbReference type="eggNOG" id="KOG3043">
    <property type="taxonomic scope" value="Eukaryota"/>
</dbReference>